<feature type="transmembrane region" description="Helical" evidence="7">
    <location>
        <begin position="117"/>
        <end position="137"/>
    </location>
</feature>
<dbReference type="Pfam" id="PF02322">
    <property type="entry name" value="Cyt_bd_oxida_II"/>
    <property type="match status" value="1"/>
</dbReference>
<evidence type="ECO:0000256" key="4">
    <source>
        <dbReference type="ARBA" id="ARBA00022692"/>
    </source>
</evidence>
<keyword evidence="6 7" id="KW-0472">Membrane</keyword>
<evidence type="ECO:0000256" key="1">
    <source>
        <dbReference type="ARBA" id="ARBA00004651"/>
    </source>
</evidence>
<reference evidence="8 9" key="1">
    <citation type="submission" date="2016-10" db="EMBL/GenBank/DDBJ databases">
        <title>Draft genome sequences of four alkaliphilic bacteria belonging to the Anaerobacillus genus.</title>
        <authorList>
            <person name="Bassil N.M."/>
            <person name="Lloyd J.R."/>
        </authorList>
    </citation>
    <scope>NUCLEOTIDE SEQUENCE [LARGE SCALE GENOMIC DNA]</scope>
    <source>
        <strain evidence="8 9">DSM 18345</strain>
    </source>
</reference>
<evidence type="ECO:0000256" key="7">
    <source>
        <dbReference type="SAM" id="Phobius"/>
    </source>
</evidence>
<protein>
    <submittedName>
        <fullName evidence="8">Cytochrome D ubiquinol oxidase subunit II</fullName>
    </submittedName>
</protein>
<evidence type="ECO:0000313" key="8">
    <source>
        <dbReference type="EMBL" id="OIJ13956.1"/>
    </source>
</evidence>
<feature type="transmembrane region" description="Helical" evidence="7">
    <location>
        <begin position="157"/>
        <end position="182"/>
    </location>
</feature>
<comment type="subcellular location">
    <subcellularLocation>
        <location evidence="1">Cell membrane</location>
        <topology evidence="1">Multi-pass membrane protein</topology>
    </subcellularLocation>
</comment>
<feature type="transmembrane region" description="Helical" evidence="7">
    <location>
        <begin position="55"/>
        <end position="74"/>
    </location>
</feature>
<dbReference type="RefSeq" id="WP_071309344.1">
    <property type="nucleotide sequence ID" value="NZ_MLQR01000024.1"/>
</dbReference>
<feature type="transmembrane region" description="Helical" evidence="7">
    <location>
        <begin position="301"/>
        <end position="327"/>
    </location>
</feature>
<keyword evidence="4 7" id="KW-0812">Transmembrane</keyword>
<dbReference type="EMBL" id="MLQR01000024">
    <property type="protein sequence ID" value="OIJ13956.1"/>
    <property type="molecule type" value="Genomic_DNA"/>
</dbReference>
<keyword evidence="5 7" id="KW-1133">Transmembrane helix</keyword>
<sequence>MSVEIIGITVLWIFLYGYLMIASIDFGAGFYSFYARVTDKKHSIRVVIDRYLSPVWEVTNVFLVFFFVGLIGFFPDTAYYYGTALLVPGSIALVLLAIRGSFYAFANYGVRENNIYLFLYGVSGLFIPASLSIVLTISEGGFIGQEGEHVHLLLSELFFSAYSWGVVLLSIVSVLFISASFLTYYAQRAEDDDAYKLMRKFTLIWSGPTILLSFLVFLTLRTHNLEHFEAMVGEFYFFVLSLIFFIGAVWLIYKQKYFGTAFIFVALQYGFAFFGYGYTHLPYILYPTLTIYESITGDEMGISLIIAFISGLLLLIPSLYMLFRLFIFNAEYNKGVR</sequence>
<evidence type="ECO:0000313" key="9">
    <source>
        <dbReference type="Proteomes" id="UP000179524"/>
    </source>
</evidence>
<feature type="transmembrane region" description="Helical" evidence="7">
    <location>
        <begin position="235"/>
        <end position="253"/>
    </location>
</feature>
<dbReference type="InterPro" id="IPR003317">
    <property type="entry name" value="Cyt-d_oxidase_su2"/>
</dbReference>
<comment type="similarity">
    <text evidence="2">Belongs to the cytochrome ubiquinol oxidase subunit 2 family.</text>
</comment>
<keyword evidence="3" id="KW-1003">Cell membrane</keyword>
<dbReference type="OrthoDB" id="2416742at2"/>
<dbReference type="GO" id="GO:0005886">
    <property type="term" value="C:plasma membrane"/>
    <property type="evidence" value="ECO:0007669"/>
    <property type="project" value="UniProtKB-SubCell"/>
</dbReference>
<feature type="transmembrane region" description="Helical" evidence="7">
    <location>
        <begin position="6"/>
        <end position="34"/>
    </location>
</feature>
<feature type="transmembrane region" description="Helical" evidence="7">
    <location>
        <begin position="260"/>
        <end position="281"/>
    </location>
</feature>
<accession>A0A1S2LNN0</accession>
<organism evidence="8 9">
    <name type="scientific">Anaerobacillus alkalilacustris</name>
    <dbReference type="NCBI Taxonomy" id="393763"/>
    <lineage>
        <taxon>Bacteria</taxon>
        <taxon>Bacillati</taxon>
        <taxon>Bacillota</taxon>
        <taxon>Bacilli</taxon>
        <taxon>Bacillales</taxon>
        <taxon>Bacillaceae</taxon>
        <taxon>Anaerobacillus</taxon>
    </lineage>
</organism>
<name>A0A1S2LNN0_9BACI</name>
<proteinExistence type="inferred from homology"/>
<evidence type="ECO:0000256" key="2">
    <source>
        <dbReference type="ARBA" id="ARBA00007543"/>
    </source>
</evidence>
<gene>
    <name evidence="8" type="ORF">BKP37_09285</name>
</gene>
<keyword evidence="9" id="KW-1185">Reference proteome</keyword>
<feature type="transmembrane region" description="Helical" evidence="7">
    <location>
        <begin position="203"/>
        <end position="223"/>
    </location>
</feature>
<feature type="transmembrane region" description="Helical" evidence="7">
    <location>
        <begin position="80"/>
        <end position="105"/>
    </location>
</feature>
<evidence type="ECO:0000256" key="3">
    <source>
        <dbReference type="ARBA" id="ARBA00022475"/>
    </source>
</evidence>
<comment type="caution">
    <text evidence="8">The sequence shown here is derived from an EMBL/GenBank/DDBJ whole genome shotgun (WGS) entry which is preliminary data.</text>
</comment>
<dbReference type="Proteomes" id="UP000179524">
    <property type="component" value="Unassembled WGS sequence"/>
</dbReference>
<evidence type="ECO:0000256" key="5">
    <source>
        <dbReference type="ARBA" id="ARBA00022989"/>
    </source>
</evidence>
<evidence type="ECO:0000256" key="6">
    <source>
        <dbReference type="ARBA" id="ARBA00023136"/>
    </source>
</evidence>
<dbReference type="AlphaFoldDB" id="A0A1S2LNN0"/>